<accession>A0A1X7JRQ6</accession>
<dbReference type="PANTHER" id="PTHR30231">
    <property type="entry name" value="DNA POLYMERASE III SUBUNIT EPSILON"/>
    <property type="match status" value="1"/>
</dbReference>
<dbReference type="GO" id="GO:0006259">
    <property type="term" value="P:DNA metabolic process"/>
    <property type="evidence" value="ECO:0007669"/>
    <property type="project" value="UniProtKB-ARBA"/>
</dbReference>
<evidence type="ECO:0000313" key="5">
    <source>
        <dbReference type="EMBL" id="SMG31036.1"/>
    </source>
</evidence>
<dbReference type="SMART" id="SM00479">
    <property type="entry name" value="EXOIII"/>
    <property type="match status" value="1"/>
</dbReference>
<evidence type="ECO:0000256" key="2">
    <source>
        <dbReference type="ARBA" id="ARBA00022801"/>
    </source>
</evidence>
<reference evidence="5 6" key="1">
    <citation type="submission" date="2017-04" db="EMBL/GenBank/DDBJ databases">
        <authorList>
            <person name="Afonso C.L."/>
            <person name="Miller P.J."/>
            <person name="Scott M.A."/>
            <person name="Spackman E."/>
            <person name="Goraichik I."/>
            <person name="Dimitrov K.M."/>
            <person name="Suarez D.L."/>
            <person name="Swayne D.E."/>
        </authorList>
    </citation>
    <scope>NUCLEOTIDE SEQUENCE [LARGE SCALE GENOMIC DNA]</scope>
    <source>
        <strain evidence="5 6">DSM 22418</strain>
    </source>
</reference>
<evidence type="ECO:0000313" key="6">
    <source>
        <dbReference type="Proteomes" id="UP000192980"/>
    </source>
</evidence>
<dbReference type="SUPFAM" id="SSF53098">
    <property type="entry name" value="Ribonuclease H-like"/>
    <property type="match status" value="1"/>
</dbReference>
<dbReference type="InterPro" id="IPR013520">
    <property type="entry name" value="Ribonucl_H"/>
</dbReference>
<evidence type="ECO:0000259" key="4">
    <source>
        <dbReference type="SMART" id="SM00479"/>
    </source>
</evidence>
<dbReference type="STRING" id="561061.SAMN05660862_2120"/>
<dbReference type="EMBL" id="FXAU01000003">
    <property type="protein sequence ID" value="SMG31036.1"/>
    <property type="molecule type" value="Genomic_DNA"/>
</dbReference>
<keyword evidence="3" id="KW-0269">Exonuclease</keyword>
<dbReference type="RefSeq" id="WP_085472849.1">
    <property type="nucleotide sequence ID" value="NZ_FXAU01000003.1"/>
</dbReference>
<dbReference type="Proteomes" id="UP000192980">
    <property type="component" value="Unassembled WGS sequence"/>
</dbReference>
<dbReference type="CDD" id="cd06127">
    <property type="entry name" value="DEDDh"/>
    <property type="match status" value="1"/>
</dbReference>
<dbReference type="GO" id="GO:0008408">
    <property type="term" value="F:3'-5' exonuclease activity"/>
    <property type="evidence" value="ECO:0007669"/>
    <property type="project" value="TreeGrafter"/>
</dbReference>
<keyword evidence="1" id="KW-0540">Nuclease</keyword>
<evidence type="ECO:0000256" key="3">
    <source>
        <dbReference type="ARBA" id="ARBA00022839"/>
    </source>
</evidence>
<dbReference type="Gene3D" id="3.30.420.10">
    <property type="entry name" value="Ribonuclease H-like superfamily/Ribonuclease H"/>
    <property type="match status" value="1"/>
</dbReference>
<feature type="domain" description="Exonuclease" evidence="4">
    <location>
        <begin position="4"/>
        <end position="190"/>
    </location>
</feature>
<keyword evidence="2" id="KW-0378">Hydrolase</keyword>
<evidence type="ECO:0000256" key="1">
    <source>
        <dbReference type="ARBA" id="ARBA00022722"/>
    </source>
</evidence>
<keyword evidence="6" id="KW-1185">Reference proteome</keyword>
<dbReference type="OrthoDB" id="9804290at2"/>
<dbReference type="Pfam" id="PF00929">
    <property type="entry name" value="RNase_T"/>
    <property type="match status" value="1"/>
</dbReference>
<dbReference type="InterPro" id="IPR036397">
    <property type="entry name" value="RNaseH_sf"/>
</dbReference>
<dbReference type="GO" id="GO:0003676">
    <property type="term" value="F:nucleic acid binding"/>
    <property type="evidence" value="ECO:0007669"/>
    <property type="project" value="InterPro"/>
</dbReference>
<proteinExistence type="predicted"/>
<sequence>MEQNLLFIDTETTGLPLRWDRPYNDTTNWPQVIQLAWIVVNPQQEEVKRCNYYIYESDIAISPESEKIHGITLDFLKKNGKRRKDILRKFAHDLKKFNPLIIGHFVELDIQVLVAAYTQCKLKNPFLESLFFCTMLKSAIYAIRRQSDYLRLDQLYTHLFSSAATGLHNAIYDAEAAARCYLHLYNNHTITERHIVEQNEKFNKKFTFKSVDKVIP</sequence>
<gene>
    <name evidence="5" type="ORF">SAMN05660862_2120</name>
</gene>
<dbReference type="PANTHER" id="PTHR30231:SF4">
    <property type="entry name" value="PROTEIN NEN2"/>
    <property type="match status" value="1"/>
</dbReference>
<name>A0A1X7JRQ6_9SPHI</name>
<protein>
    <submittedName>
        <fullName evidence="5">DNA polymerase-3 subunit epsilon</fullName>
    </submittedName>
</protein>
<organism evidence="5 6">
    <name type="scientific">Sphingobacterium psychroaquaticum</name>
    <dbReference type="NCBI Taxonomy" id="561061"/>
    <lineage>
        <taxon>Bacteria</taxon>
        <taxon>Pseudomonadati</taxon>
        <taxon>Bacteroidota</taxon>
        <taxon>Sphingobacteriia</taxon>
        <taxon>Sphingobacteriales</taxon>
        <taxon>Sphingobacteriaceae</taxon>
        <taxon>Sphingobacterium</taxon>
    </lineage>
</organism>
<dbReference type="InterPro" id="IPR012337">
    <property type="entry name" value="RNaseH-like_sf"/>
</dbReference>
<dbReference type="AlphaFoldDB" id="A0A1X7JRQ6"/>